<keyword evidence="4 6" id="KW-0378">Hydrolase</keyword>
<feature type="binding site" evidence="6">
    <location>
        <position position="6"/>
    </location>
    <ligand>
        <name>Mg(2+)</name>
        <dbReference type="ChEBI" id="CHEBI:18420"/>
    </ligand>
</feature>
<dbReference type="STRING" id="1285242.A6A04_11300"/>
<dbReference type="GO" id="GO:0000287">
    <property type="term" value="F:magnesium ion binding"/>
    <property type="evidence" value="ECO:0007669"/>
    <property type="project" value="UniProtKB-UniRule"/>
</dbReference>
<feature type="binding site" evidence="6">
    <location>
        <position position="97"/>
    </location>
    <ligand>
        <name>Mg(2+)</name>
        <dbReference type="ChEBI" id="CHEBI:18420"/>
    </ligand>
</feature>
<dbReference type="OrthoDB" id="1524147at2"/>
<reference evidence="8 9" key="1">
    <citation type="submission" date="2016-04" db="EMBL/GenBank/DDBJ databases">
        <title>Draft genome sequence of freshwater magnetotactic bacteria Magnetospirillum marisnigri SP-1 and Magnetospirillum moscoviense BB-1.</title>
        <authorList>
            <person name="Koziaeva V."/>
            <person name="Dziuba M.V."/>
            <person name="Ivanov T.M."/>
            <person name="Kuznetsov B."/>
            <person name="Grouzdev D.S."/>
        </authorList>
    </citation>
    <scope>NUCLEOTIDE SEQUENCE [LARGE SCALE GENOMIC DNA]</scope>
    <source>
        <strain evidence="8 9">SP-1</strain>
    </source>
</reference>
<dbReference type="InterPro" id="IPR029060">
    <property type="entry name" value="PIN-like_dom_sf"/>
</dbReference>
<dbReference type="GO" id="GO:0004540">
    <property type="term" value="F:RNA nuclease activity"/>
    <property type="evidence" value="ECO:0007669"/>
    <property type="project" value="InterPro"/>
</dbReference>
<evidence type="ECO:0000256" key="6">
    <source>
        <dbReference type="HAMAP-Rule" id="MF_00265"/>
    </source>
</evidence>
<dbReference type="InterPro" id="IPR051619">
    <property type="entry name" value="TypeII_TA_RNase_PINc/VapC"/>
</dbReference>
<evidence type="ECO:0000256" key="5">
    <source>
        <dbReference type="ARBA" id="ARBA00022842"/>
    </source>
</evidence>
<dbReference type="Pfam" id="PF01850">
    <property type="entry name" value="PIN"/>
    <property type="match status" value="1"/>
</dbReference>
<evidence type="ECO:0000256" key="1">
    <source>
        <dbReference type="ARBA" id="ARBA00022649"/>
    </source>
</evidence>
<dbReference type="Gene3D" id="3.40.50.1010">
    <property type="entry name" value="5'-nuclease"/>
    <property type="match status" value="1"/>
</dbReference>
<dbReference type="PANTHER" id="PTHR35901">
    <property type="entry name" value="RIBONUCLEASE VAPC3"/>
    <property type="match status" value="1"/>
</dbReference>
<keyword evidence="3 6" id="KW-0479">Metal-binding</keyword>
<dbReference type="PANTHER" id="PTHR35901:SF1">
    <property type="entry name" value="EXONUCLEASE VAPC9"/>
    <property type="match status" value="1"/>
</dbReference>
<dbReference type="RefSeq" id="WP_068489421.1">
    <property type="nucleotide sequence ID" value="NZ_LWQT01000020.1"/>
</dbReference>
<dbReference type="InterPro" id="IPR044153">
    <property type="entry name" value="PIN_Pae0151-like"/>
</dbReference>
<evidence type="ECO:0000256" key="4">
    <source>
        <dbReference type="ARBA" id="ARBA00022801"/>
    </source>
</evidence>
<dbReference type="SUPFAM" id="SSF88723">
    <property type="entry name" value="PIN domain-like"/>
    <property type="match status" value="1"/>
</dbReference>
<accession>A0A178MWN1</accession>
<comment type="similarity">
    <text evidence="6">Belongs to the PINc/VapC protein family.</text>
</comment>
<dbReference type="CDD" id="cd09873">
    <property type="entry name" value="PIN_Pae0151-like"/>
    <property type="match status" value="1"/>
</dbReference>
<feature type="domain" description="PIN" evidence="7">
    <location>
        <begin position="4"/>
        <end position="120"/>
    </location>
</feature>
<keyword evidence="9" id="KW-1185">Reference proteome</keyword>
<dbReference type="Proteomes" id="UP000078428">
    <property type="component" value="Unassembled WGS sequence"/>
</dbReference>
<keyword evidence="1 6" id="KW-1277">Toxin-antitoxin system</keyword>
<dbReference type="GO" id="GO:0016787">
    <property type="term" value="F:hydrolase activity"/>
    <property type="evidence" value="ECO:0007669"/>
    <property type="project" value="UniProtKB-KW"/>
</dbReference>
<dbReference type="InterPro" id="IPR002716">
    <property type="entry name" value="PIN_dom"/>
</dbReference>
<keyword evidence="2 6" id="KW-0540">Nuclease</keyword>
<sequence>MTLVIDASVAMKWLVDGEGADRAQRLIGIDTLAAPDLIFAEVANALWRYTAQGLLPAAAGATAISALRKTLDQSYPLGDLAPRAYAIAAELNHPAYDCCYLALAEMLDAPLITADRRLAARGETSPFQNRVRLL</sequence>
<evidence type="ECO:0000313" key="8">
    <source>
        <dbReference type="EMBL" id="OAN55240.1"/>
    </source>
</evidence>
<protein>
    <recommendedName>
        <fullName evidence="6">Ribonuclease VapC</fullName>
        <shortName evidence="6">RNase VapC</shortName>
        <ecNumber evidence="6">3.1.-.-</ecNumber>
    </recommendedName>
    <alternativeName>
        <fullName evidence="6">Toxin VapC</fullName>
    </alternativeName>
</protein>
<proteinExistence type="inferred from homology"/>
<evidence type="ECO:0000256" key="2">
    <source>
        <dbReference type="ARBA" id="ARBA00022722"/>
    </source>
</evidence>
<gene>
    <name evidence="6" type="primary">vapC</name>
    <name evidence="8" type="ORF">A6A04_11300</name>
</gene>
<dbReference type="AlphaFoldDB" id="A0A178MWN1"/>
<keyword evidence="5 6" id="KW-0460">Magnesium</keyword>
<name>A0A178MWN1_9PROT</name>
<evidence type="ECO:0000259" key="7">
    <source>
        <dbReference type="Pfam" id="PF01850"/>
    </source>
</evidence>
<evidence type="ECO:0000256" key="3">
    <source>
        <dbReference type="ARBA" id="ARBA00022723"/>
    </source>
</evidence>
<dbReference type="GO" id="GO:0090729">
    <property type="term" value="F:toxin activity"/>
    <property type="evidence" value="ECO:0007669"/>
    <property type="project" value="UniProtKB-KW"/>
</dbReference>
<dbReference type="InterPro" id="IPR022907">
    <property type="entry name" value="VapC_family"/>
</dbReference>
<dbReference type="EMBL" id="LWQT01000020">
    <property type="protein sequence ID" value="OAN55240.1"/>
    <property type="molecule type" value="Genomic_DNA"/>
</dbReference>
<comment type="caution">
    <text evidence="8">The sequence shown here is derived from an EMBL/GenBank/DDBJ whole genome shotgun (WGS) entry which is preliminary data.</text>
</comment>
<dbReference type="EC" id="3.1.-.-" evidence="6"/>
<comment type="function">
    <text evidence="6">Toxic component of a toxin-antitoxin (TA) system. An RNase.</text>
</comment>
<keyword evidence="6" id="KW-0800">Toxin</keyword>
<organism evidence="8 9">
    <name type="scientific">Paramagnetospirillum marisnigri</name>
    <dbReference type="NCBI Taxonomy" id="1285242"/>
    <lineage>
        <taxon>Bacteria</taxon>
        <taxon>Pseudomonadati</taxon>
        <taxon>Pseudomonadota</taxon>
        <taxon>Alphaproteobacteria</taxon>
        <taxon>Rhodospirillales</taxon>
        <taxon>Magnetospirillaceae</taxon>
        <taxon>Paramagnetospirillum</taxon>
    </lineage>
</organism>
<dbReference type="HAMAP" id="MF_00265">
    <property type="entry name" value="VapC_Nob1"/>
    <property type="match status" value="1"/>
</dbReference>
<evidence type="ECO:0000313" key="9">
    <source>
        <dbReference type="Proteomes" id="UP000078428"/>
    </source>
</evidence>
<comment type="cofactor">
    <cofactor evidence="6">
        <name>Mg(2+)</name>
        <dbReference type="ChEBI" id="CHEBI:18420"/>
    </cofactor>
</comment>